<dbReference type="InterPro" id="IPR001173">
    <property type="entry name" value="Glyco_trans_2-like"/>
</dbReference>
<dbReference type="EMBL" id="MFGC01000032">
    <property type="protein sequence ID" value="OGF26821.1"/>
    <property type="molecule type" value="Genomic_DNA"/>
</dbReference>
<dbReference type="Proteomes" id="UP000178925">
    <property type="component" value="Unassembled WGS sequence"/>
</dbReference>
<dbReference type="PANTHER" id="PTHR43179">
    <property type="entry name" value="RHAMNOSYLTRANSFERASE WBBL"/>
    <property type="match status" value="1"/>
</dbReference>
<accession>A0A1F5SKN5</accession>
<keyword evidence="4" id="KW-1133">Transmembrane helix</keyword>
<keyword evidence="4" id="KW-0472">Membrane</keyword>
<dbReference type="AlphaFoldDB" id="A0A1F5SKN5"/>
<keyword evidence="3" id="KW-0808">Transferase</keyword>
<proteinExistence type="inferred from homology"/>
<sequence>MEKIAIILINYKDYAKKYLQDCIESLRTQSYNGESRLFIVDNETSEESFAYLKTHAPEAEIIRNEGNDGFAKGNNDAIRRALQQGFDYVILFNMDVVVEKNCVAELVRAAETDAKIGAVQARLMLWPEREKINSLGNVTHFLGFGYSLGYRQKFDETDLKTRNIAYPSGAAVLFTKEALQKAGLFDEEFWMYNEDQDIGWRLWLTGFYCVMAPQAVAYHKYEFSRSIQKYYWMDRNRIIAIIKNYHWLTLLLILPAFAIMETGLILFSFKTGWFMEKMRVWRYFLTPRTWSYLLRARKQTQGLRAVADKEIIKLFSGRIWYQEIDDTKLRLVNPVFALYWRVIKHVILC</sequence>
<dbReference type="CDD" id="cd04186">
    <property type="entry name" value="GT_2_like_c"/>
    <property type="match status" value="1"/>
</dbReference>
<evidence type="ECO:0000259" key="5">
    <source>
        <dbReference type="Pfam" id="PF00535"/>
    </source>
</evidence>
<dbReference type="STRING" id="1797995.A2242_00490"/>
<evidence type="ECO:0000313" key="7">
    <source>
        <dbReference type="Proteomes" id="UP000178925"/>
    </source>
</evidence>
<feature type="domain" description="Glycosyltransferase 2-like" evidence="5">
    <location>
        <begin position="6"/>
        <end position="181"/>
    </location>
</feature>
<dbReference type="InterPro" id="IPR029044">
    <property type="entry name" value="Nucleotide-diphossugar_trans"/>
</dbReference>
<feature type="transmembrane region" description="Helical" evidence="4">
    <location>
        <begin position="245"/>
        <end position="269"/>
    </location>
</feature>
<dbReference type="SUPFAM" id="SSF53448">
    <property type="entry name" value="Nucleotide-diphospho-sugar transferases"/>
    <property type="match status" value="1"/>
</dbReference>
<gene>
    <name evidence="6" type="ORF">A2242_00490</name>
</gene>
<dbReference type="GO" id="GO:0016757">
    <property type="term" value="F:glycosyltransferase activity"/>
    <property type="evidence" value="ECO:0007669"/>
    <property type="project" value="UniProtKB-KW"/>
</dbReference>
<evidence type="ECO:0000256" key="1">
    <source>
        <dbReference type="ARBA" id="ARBA00006739"/>
    </source>
</evidence>
<protein>
    <recommendedName>
        <fullName evidence="5">Glycosyltransferase 2-like domain-containing protein</fullName>
    </recommendedName>
</protein>
<organism evidence="6 7">
    <name type="scientific">Candidatus Falkowbacteria bacterium RIFOXYA2_FULL_47_9</name>
    <dbReference type="NCBI Taxonomy" id="1797995"/>
    <lineage>
        <taxon>Bacteria</taxon>
        <taxon>Candidatus Falkowiibacteriota</taxon>
    </lineage>
</organism>
<evidence type="ECO:0000256" key="4">
    <source>
        <dbReference type="SAM" id="Phobius"/>
    </source>
</evidence>
<keyword evidence="2" id="KW-0328">Glycosyltransferase</keyword>
<dbReference type="Pfam" id="PF00535">
    <property type="entry name" value="Glycos_transf_2"/>
    <property type="match status" value="1"/>
</dbReference>
<comment type="similarity">
    <text evidence="1">Belongs to the glycosyltransferase 2 family.</text>
</comment>
<comment type="caution">
    <text evidence="6">The sequence shown here is derived from an EMBL/GenBank/DDBJ whole genome shotgun (WGS) entry which is preliminary data.</text>
</comment>
<name>A0A1F5SKN5_9BACT</name>
<dbReference type="Gene3D" id="3.90.550.10">
    <property type="entry name" value="Spore Coat Polysaccharide Biosynthesis Protein SpsA, Chain A"/>
    <property type="match status" value="1"/>
</dbReference>
<evidence type="ECO:0000313" key="6">
    <source>
        <dbReference type="EMBL" id="OGF26821.1"/>
    </source>
</evidence>
<dbReference type="PANTHER" id="PTHR43179:SF12">
    <property type="entry name" value="GALACTOFURANOSYLTRANSFERASE GLFT2"/>
    <property type="match status" value="1"/>
</dbReference>
<evidence type="ECO:0000256" key="2">
    <source>
        <dbReference type="ARBA" id="ARBA00022676"/>
    </source>
</evidence>
<reference evidence="6 7" key="1">
    <citation type="journal article" date="2016" name="Nat. Commun.">
        <title>Thousands of microbial genomes shed light on interconnected biogeochemical processes in an aquifer system.</title>
        <authorList>
            <person name="Anantharaman K."/>
            <person name="Brown C.T."/>
            <person name="Hug L.A."/>
            <person name="Sharon I."/>
            <person name="Castelle C.J."/>
            <person name="Probst A.J."/>
            <person name="Thomas B.C."/>
            <person name="Singh A."/>
            <person name="Wilkins M.J."/>
            <person name="Karaoz U."/>
            <person name="Brodie E.L."/>
            <person name="Williams K.H."/>
            <person name="Hubbard S.S."/>
            <person name="Banfield J.F."/>
        </authorList>
    </citation>
    <scope>NUCLEOTIDE SEQUENCE [LARGE SCALE GENOMIC DNA]</scope>
</reference>
<keyword evidence="4" id="KW-0812">Transmembrane</keyword>
<evidence type="ECO:0000256" key="3">
    <source>
        <dbReference type="ARBA" id="ARBA00022679"/>
    </source>
</evidence>